<name>G3JM93_CORMM</name>
<dbReference type="eggNOG" id="ENOG502SWSC">
    <property type="taxonomic scope" value="Eukaryota"/>
</dbReference>
<keyword evidence="3" id="KW-1185">Reference proteome</keyword>
<dbReference type="RefSeq" id="XP_006672438.1">
    <property type="nucleotide sequence ID" value="XM_006672375.1"/>
</dbReference>
<dbReference type="AlphaFoldDB" id="G3JM93"/>
<dbReference type="GeneID" id="18169248"/>
<dbReference type="VEuPathDB" id="FungiDB:CCM_07237"/>
<feature type="compositionally biased region" description="Basic and acidic residues" evidence="1">
    <location>
        <begin position="206"/>
        <end position="224"/>
    </location>
</feature>
<evidence type="ECO:0000256" key="1">
    <source>
        <dbReference type="SAM" id="MobiDB-lite"/>
    </source>
</evidence>
<dbReference type="HOGENOM" id="CLU_733649_0_0_1"/>
<gene>
    <name evidence="2" type="ORF">CCM_07237</name>
</gene>
<feature type="region of interest" description="Disordered" evidence="1">
    <location>
        <begin position="175"/>
        <end position="242"/>
    </location>
</feature>
<proteinExistence type="predicted"/>
<evidence type="ECO:0000313" key="3">
    <source>
        <dbReference type="Proteomes" id="UP000001610"/>
    </source>
</evidence>
<evidence type="ECO:0000313" key="2">
    <source>
        <dbReference type="EMBL" id="EGX90817.1"/>
    </source>
</evidence>
<dbReference type="OrthoDB" id="4174112at2759"/>
<dbReference type="Pfam" id="PF12511">
    <property type="entry name" value="DUF3716"/>
    <property type="match status" value="1"/>
</dbReference>
<dbReference type="EMBL" id="JH126403">
    <property type="protein sequence ID" value="EGX90817.1"/>
    <property type="molecule type" value="Genomic_DNA"/>
</dbReference>
<dbReference type="STRING" id="983644.G3JM93"/>
<protein>
    <submittedName>
        <fullName evidence="2">Uncharacterized protein</fullName>
    </submittedName>
</protein>
<reference evidence="2 3" key="1">
    <citation type="journal article" date="2011" name="Genome Biol.">
        <title>Genome sequence of the insect pathogenic fungus Cordyceps militaris, a valued traditional Chinese medicine.</title>
        <authorList>
            <person name="Zheng P."/>
            <person name="Xia Y."/>
            <person name="Xiao G."/>
            <person name="Xiong C."/>
            <person name="Hu X."/>
            <person name="Zhang S."/>
            <person name="Zheng H."/>
            <person name="Huang Y."/>
            <person name="Zhou Y."/>
            <person name="Wang S."/>
            <person name="Zhao G.P."/>
            <person name="Liu X."/>
            <person name="St Leger R.J."/>
            <person name="Wang C."/>
        </authorList>
    </citation>
    <scope>NUCLEOTIDE SEQUENCE [LARGE SCALE GENOMIC DNA]</scope>
    <source>
        <strain evidence="2 3">CM01</strain>
    </source>
</reference>
<organism evidence="2 3">
    <name type="scientific">Cordyceps militaris (strain CM01)</name>
    <name type="common">Caterpillar fungus</name>
    <dbReference type="NCBI Taxonomy" id="983644"/>
    <lineage>
        <taxon>Eukaryota</taxon>
        <taxon>Fungi</taxon>
        <taxon>Dikarya</taxon>
        <taxon>Ascomycota</taxon>
        <taxon>Pezizomycotina</taxon>
        <taxon>Sordariomycetes</taxon>
        <taxon>Hypocreomycetidae</taxon>
        <taxon>Hypocreales</taxon>
        <taxon>Cordycipitaceae</taxon>
        <taxon>Cordyceps</taxon>
    </lineage>
</organism>
<dbReference type="InParanoid" id="G3JM93"/>
<dbReference type="InterPro" id="IPR022190">
    <property type="entry name" value="DUF3716"/>
</dbReference>
<accession>G3JM93</accession>
<dbReference type="OMA" id="MEAFLAH"/>
<dbReference type="Proteomes" id="UP000001610">
    <property type="component" value="Unassembled WGS sequence"/>
</dbReference>
<dbReference type="KEGG" id="cmt:CCM_07237"/>
<sequence>MLIQNHQVNGHASIGTSVSLDHGQLTLAAARGSAAPKIDSADGCANFPFASQSTPYPMLGAQPSLSALELAFNKYGDAVKIDSALCKKVAGETAKRMPTQRRPDQKLNIDRRSNMEAFLAHVTGQVASKPCKNCHKGHGPWSQCVVYDGQMCGSCTNCWYNASGSRCTYHGNGTAASPAAVETPGGDPADGPDETSVNNLPYYSTPKDESKPVLDWTTPHHDEESNVSSQSQPHVPEPLPGPHGAYLHYHQQPPPHMPHGLPSVGLMPGGGGHGMATAAAPRMACDSMGGLVRQAMRDVSSLSRRDRYIARIETAAEELAMRWAEFEEYTRTPEAMADQQQHFHETTSAHMMPPGHAHDARMETIETESVHGGSSMS</sequence>